<feature type="compositionally biased region" description="Low complexity" evidence="1">
    <location>
        <begin position="223"/>
        <end position="234"/>
    </location>
</feature>
<feature type="domain" description="F-box" evidence="2">
    <location>
        <begin position="34"/>
        <end position="68"/>
    </location>
</feature>
<dbReference type="InterPro" id="IPR001810">
    <property type="entry name" value="F-box_dom"/>
</dbReference>
<dbReference type="CDD" id="cd09917">
    <property type="entry name" value="F-box_SF"/>
    <property type="match status" value="1"/>
</dbReference>
<feature type="compositionally biased region" description="Basic and acidic residues" evidence="1">
    <location>
        <begin position="1"/>
        <end position="12"/>
    </location>
</feature>
<accession>A0A2J8ADJ4</accession>
<name>A0A2J8ADJ4_9CHLO</name>
<dbReference type="SUPFAM" id="SSF81383">
    <property type="entry name" value="F-box domain"/>
    <property type="match status" value="1"/>
</dbReference>
<evidence type="ECO:0000313" key="4">
    <source>
        <dbReference type="Proteomes" id="UP000236333"/>
    </source>
</evidence>
<feature type="region of interest" description="Disordered" evidence="1">
    <location>
        <begin position="223"/>
        <end position="253"/>
    </location>
</feature>
<reference evidence="3 4" key="1">
    <citation type="journal article" date="2017" name="Mol. Biol. Evol.">
        <title>The 4-celled Tetrabaena socialis nuclear genome reveals the essential components for genetic control of cell number at the origin of multicellularity in the volvocine lineage.</title>
        <authorList>
            <person name="Featherston J."/>
            <person name="Arakaki Y."/>
            <person name="Hanschen E.R."/>
            <person name="Ferris P.J."/>
            <person name="Michod R.E."/>
            <person name="Olson B.J.S.C."/>
            <person name="Nozaki H."/>
            <person name="Durand P.M."/>
        </authorList>
    </citation>
    <scope>NUCLEOTIDE SEQUENCE [LARGE SCALE GENOMIC DNA]</scope>
    <source>
        <strain evidence="3 4">NIES-571</strain>
    </source>
</reference>
<evidence type="ECO:0000259" key="2">
    <source>
        <dbReference type="Pfam" id="PF12937"/>
    </source>
</evidence>
<evidence type="ECO:0000256" key="1">
    <source>
        <dbReference type="SAM" id="MobiDB-lite"/>
    </source>
</evidence>
<dbReference type="InterPro" id="IPR036047">
    <property type="entry name" value="F-box-like_dom_sf"/>
</dbReference>
<evidence type="ECO:0000313" key="3">
    <source>
        <dbReference type="EMBL" id="PNH10591.1"/>
    </source>
</evidence>
<dbReference type="Pfam" id="PF12937">
    <property type="entry name" value="F-box-like"/>
    <property type="match status" value="1"/>
</dbReference>
<organism evidence="3 4">
    <name type="scientific">Tetrabaena socialis</name>
    <dbReference type="NCBI Taxonomy" id="47790"/>
    <lineage>
        <taxon>Eukaryota</taxon>
        <taxon>Viridiplantae</taxon>
        <taxon>Chlorophyta</taxon>
        <taxon>core chlorophytes</taxon>
        <taxon>Chlorophyceae</taxon>
        <taxon>CS clade</taxon>
        <taxon>Chlamydomonadales</taxon>
        <taxon>Tetrabaenaceae</taxon>
        <taxon>Tetrabaena</taxon>
    </lineage>
</organism>
<protein>
    <recommendedName>
        <fullName evidence="2">F-box domain-containing protein</fullName>
    </recommendedName>
</protein>
<comment type="caution">
    <text evidence="3">The sequence shown here is derived from an EMBL/GenBank/DDBJ whole genome shotgun (WGS) entry which is preliminary data.</text>
</comment>
<gene>
    <name evidence="3" type="ORF">TSOC_002702</name>
</gene>
<sequence length="328" mass="34686">MKTFSRGKDARAKGRTSTPPKMHGPPARRGAAAWCSLPDGVLLQVAHGLPHDERARCRLVCKGWSAVAAGVERALLSVSPRPREAARQVAAAHGLFGNSCTSLMLQFPNFLLPRSLPAQRRQPQHLQPDPTPQRHHPTQQHTQQQQAAQQHPTQPHPTQQQQQQQQQPHAHYAAPLLPRGTFAAVSHLTLLLGVAGLRALPLDAFFQLPRLRALVLRGLAPAAAPPEGSHAAAGLPPPPPGSASGSITGSGSGSGAAAAAAGSGFGSGSEGRLGLMGLPGLEELTLSGLLTHKVLLEVAQVTQLRRLALEGRAQIERSDFVYVAALRR</sequence>
<dbReference type="Proteomes" id="UP000236333">
    <property type="component" value="Unassembled WGS sequence"/>
</dbReference>
<feature type="compositionally biased region" description="Low complexity" evidence="1">
    <location>
        <begin position="139"/>
        <end position="170"/>
    </location>
</feature>
<dbReference type="OrthoDB" id="544601at2759"/>
<feature type="region of interest" description="Disordered" evidence="1">
    <location>
        <begin position="1"/>
        <end position="29"/>
    </location>
</feature>
<dbReference type="Gene3D" id="1.20.1280.50">
    <property type="match status" value="1"/>
</dbReference>
<dbReference type="EMBL" id="PGGS01000052">
    <property type="protein sequence ID" value="PNH10591.1"/>
    <property type="molecule type" value="Genomic_DNA"/>
</dbReference>
<dbReference type="AlphaFoldDB" id="A0A2J8ADJ4"/>
<keyword evidence="4" id="KW-1185">Reference proteome</keyword>
<feature type="region of interest" description="Disordered" evidence="1">
    <location>
        <begin position="119"/>
        <end position="170"/>
    </location>
</feature>
<proteinExistence type="predicted"/>